<dbReference type="EC" id="2.3.2.27" evidence="5"/>
<feature type="non-terminal residue" evidence="22">
    <location>
        <position position="1"/>
    </location>
</feature>
<keyword evidence="15 20" id="KW-1133">Transmembrane helix</keyword>
<dbReference type="GO" id="GO:0016055">
    <property type="term" value="P:Wnt signaling pathway"/>
    <property type="evidence" value="ECO:0007669"/>
    <property type="project" value="UniProtKB-KW"/>
</dbReference>
<keyword evidence="16 20" id="KW-0472">Membrane</keyword>
<keyword evidence="14" id="KW-0862">Zinc</keyword>
<dbReference type="Gene3D" id="3.30.40.10">
    <property type="entry name" value="Zinc/RING finger domain, C3HC4 (zinc finger)"/>
    <property type="match status" value="1"/>
</dbReference>
<evidence type="ECO:0000256" key="5">
    <source>
        <dbReference type="ARBA" id="ARBA00012483"/>
    </source>
</evidence>
<keyword evidence="23" id="KW-1185">Reference proteome</keyword>
<dbReference type="SUPFAM" id="SSF57850">
    <property type="entry name" value="RING/U-box"/>
    <property type="match status" value="1"/>
</dbReference>
<sequence>AKRAVQRGATAVIFDVSENPEAIDQLNQGSEDPLKRPVVYVKGADAIKLMNIVNKQKVARARIQHRPPRQPTEYFDMGIFLAFFVVVSLVCLILLVKIKLKQRRSQNSMNRLAVQALEKMETRKFNSKSKGRREGSCGALDTLSSSSTSDCAICLEKYIDGEELRVIPCTHRFHRKCVDPWLLQHHTCPHCRHNIIEQLGGGRWTLTGVTTFPVEKHEASTRVAGFGGSLEWAMVTGSLARGRQQRVILPVHYPGRVHRASAIPAYPTRTSMDAHGNPAQVRRPQLLQGSLLLPGAREGPTCACCCEPQTPPPDPGAAAAGGGLLFLGPPPCEGCSPQDGVKYEGLPCCFYEEKQVAHGGGGGGGCYTEDCSVRDVDCDLGLPSECQGTRGLSPWGGTLPGPDALWPHRGLGAAQQEERVPCCLARALLSPPCPPEDVGAPGASAPQDTQDSSATAAEAA</sequence>
<dbReference type="InterPro" id="IPR045903">
    <property type="entry name" value="ZNRF3_Znf_RING"/>
</dbReference>
<evidence type="ECO:0000256" key="20">
    <source>
        <dbReference type="SAM" id="Phobius"/>
    </source>
</evidence>
<evidence type="ECO:0000256" key="16">
    <source>
        <dbReference type="ARBA" id="ARBA00023136"/>
    </source>
</evidence>
<comment type="caution">
    <text evidence="22">The sequence shown here is derived from an EMBL/GenBank/DDBJ whole genome shotgun (WGS) entry which is preliminary data.</text>
</comment>
<proteinExistence type="inferred from homology"/>
<evidence type="ECO:0000256" key="9">
    <source>
        <dbReference type="ARBA" id="ARBA00022692"/>
    </source>
</evidence>
<evidence type="ECO:0000256" key="6">
    <source>
        <dbReference type="ARBA" id="ARBA00022475"/>
    </source>
</evidence>
<dbReference type="InterPro" id="IPR040700">
    <property type="entry name" value="ZNRF-3_ecto"/>
</dbReference>
<evidence type="ECO:0000256" key="12">
    <source>
        <dbReference type="ARBA" id="ARBA00022771"/>
    </source>
</evidence>
<dbReference type="GO" id="GO:0008270">
    <property type="term" value="F:zinc ion binding"/>
    <property type="evidence" value="ECO:0007669"/>
    <property type="project" value="UniProtKB-KW"/>
</dbReference>
<accession>A0A6A1QE11</accession>
<dbReference type="Proteomes" id="UP000437017">
    <property type="component" value="Unassembled WGS sequence"/>
</dbReference>
<keyword evidence="7" id="KW-0808">Transferase</keyword>
<dbReference type="PANTHER" id="PTHR16200">
    <property type="entry name" value="RING ZINC FINGER"/>
    <property type="match status" value="1"/>
</dbReference>
<evidence type="ECO:0000256" key="19">
    <source>
        <dbReference type="SAM" id="MobiDB-lite"/>
    </source>
</evidence>
<dbReference type="CDD" id="cd16799">
    <property type="entry name" value="RING-H2_ZNRF3"/>
    <property type="match status" value="1"/>
</dbReference>
<dbReference type="InterPro" id="IPR001841">
    <property type="entry name" value="Znf_RING"/>
</dbReference>
<reference evidence="22 23" key="1">
    <citation type="journal article" date="2019" name="PLoS ONE">
        <title>Genomic analyses reveal an absence of contemporary introgressive admixture between fin whales and blue whales, despite known hybrids.</title>
        <authorList>
            <person name="Westbury M.V."/>
            <person name="Petersen B."/>
            <person name="Lorenzen E.D."/>
        </authorList>
    </citation>
    <scope>NUCLEOTIDE SEQUENCE [LARGE SCALE GENOMIC DNA]</scope>
    <source>
        <strain evidence="22">FinWhale-01</strain>
    </source>
</reference>
<keyword evidence="12 18" id="KW-0863">Zinc-finger</keyword>
<evidence type="ECO:0000256" key="14">
    <source>
        <dbReference type="ARBA" id="ARBA00022833"/>
    </source>
</evidence>
<organism evidence="22 23">
    <name type="scientific">Balaenoptera physalus</name>
    <name type="common">Fin whale</name>
    <name type="synonym">Balaena physalus</name>
    <dbReference type="NCBI Taxonomy" id="9770"/>
    <lineage>
        <taxon>Eukaryota</taxon>
        <taxon>Metazoa</taxon>
        <taxon>Chordata</taxon>
        <taxon>Craniata</taxon>
        <taxon>Vertebrata</taxon>
        <taxon>Euteleostomi</taxon>
        <taxon>Mammalia</taxon>
        <taxon>Eutheria</taxon>
        <taxon>Laurasiatheria</taxon>
        <taxon>Artiodactyla</taxon>
        <taxon>Whippomorpha</taxon>
        <taxon>Cetacea</taxon>
        <taxon>Mysticeti</taxon>
        <taxon>Balaenopteridae</taxon>
        <taxon>Balaenoptera</taxon>
    </lineage>
</organism>
<evidence type="ECO:0000256" key="8">
    <source>
        <dbReference type="ARBA" id="ARBA00022687"/>
    </source>
</evidence>
<dbReference type="Pfam" id="PF18212">
    <property type="entry name" value="ZNRF_3_ecto"/>
    <property type="match status" value="1"/>
</dbReference>
<evidence type="ECO:0000259" key="21">
    <source>
        <dbReference type="PROSITE" id="PS50089"/>
    </source>
</evidence>
<dbReference type="SMART" id="SM00184">
    <property type="entry name" value="RING"/>
    <property type="match status" value="1"/>
</dbReference>
<dbReference type="Gene3D" id="3.50.30.30">
    <property type="match status" value="1"/>
</dbReference>
<gene>
    <name evidence="22" type="ORF">E2I00_017753</name>
</gene>
<dbReference type="PROSITE" id="PS50089">
    <property type="entry name" value="ZF_RING_2"/>
    <property type="match status" value="1"/>
</dbReference>
<feature type="non-terminal residue" evidence="22">
    <location>
        <position position="460"/>
    </location>
</feature>
<name>A0A6A1QE11_BALPH</name>
<keyword evidence="8" id="KW-0879">Wnt signaling pathway</keyword>
<protein>
    <recommendedName>
        <fullName evidence="5">RING-type E3 ubiquitin transferase</fullName>
        <ecNumber evidence="5">2.3.2.27</ecNumber>
    </recommendedName>
    <alternativeName>
        <fullName evidence="17">Zinc/RING finger protein 3</fullName>
    </alternativeName>
</protein>
<evidence type="ECO:0000256" key="7">
    <source>
        <dbReference type="ARBA" id="ARBA00022679"/>
    </source>
</evidence>
<keyword evidence="10" id="KW-0479">Metal-binding</keyword>
<feature type="domain" description="RING-type" evidence="21">
    <location>
        <begin position="151"/>
        <end position="192"/>
    </location>
</feature>
<comment type="catalytic activity">
    <reaction evidence="1">
        <text>S-ubiquitinyl-[E2 ubiquitin-conjugating enzyme]-L-cysteine + [acceptor protein]-L-lysine = [E2 ubiquitin-conjugating enzyme]-L-cysteine + N(6)-ubiquitinyl-[acceptor protein]-L-lysine.</text>
        <dbReference type="EC" id="2.3.2.27"/>
    </reaction>
</comment>
<dbReference type="UniPathway" id="UPA00143"/>
<dbReference type="GO" id="GO:0016567">
    <property type="term" value="P:protein ubiquitination"/>
    <property type="evidence" value="ECO:0007669"/>
    <property type="project" value="UniProtKB-UniPathway"/>
</dbReference>
<feature type="transmembrane region" description="Helical" evidence="20">
    <location>
        <begin position="77"/>
        <end position="96"/>
    </location>
</feature>
<evidence type="ECO:0000256" key="15">
    <source>
        <dbReference type="ARBA" id="ARBA00022989"/>
    </source>
</evidence>
<evidence type="ECO:0000256" key="1">
    <source>
        <dbReference type="ARBA" id="ARBA00000900"/>
    </source>
</evidence>
<keyword evidence="9 20" id="KW-0812">Transmembrane</keyword>
<dbReference type="OrthoDB" id="8062037at2759"/>
<evidence type="ECO:0000313" key="22">
    <source>
        <dbReference type="EMBL" id="KAB0406150.1"/>
    </source>
</evidence>
<evidence type="ECO:0000256" key="10">
    <source>
        <dbReference type="ARBA" id="ARBA00022723"/>
    </source>
</evidence>
<comment type="similarity">
    <text evidence="4">Belongs to the ZNRF3 family.</text>
</comment>
<dbReference type="Pfam" id="PF13639">
    <property type="entry name" value="zf-RING_2"/>
    <property type="match status" value="1"/>
</dbReference>
<dbReference type="FunFam" id="3.30.40.10:FF:000075">
    <property type="entry name" value="Putative e3 ubiquitin-protein ligase rnf43"/>
    <property type="match status" value="1"/>
</dbReference>
<evidence type="ECO:0000313" key="23">
    <source>
        <dbReference type="Proteomes" id="UP000437017"/>
    </source>
</evidence>
<dbReference type="AlphaFoldDB" id="A0A6A1QE11"/>
<evidence type="ECO:0000256" key="4">
    <source>
        <dbReference type="ARBA" id="ARBA00008759"/>
    </source>
</evidence>
<keyword evidence="6" id="KW-1003">Cell membrane</keyword>
<evidence type="ECO:0000256" key="2">
    <source>
        <dbReference type="ARBA" id="ARBA00004251"/>
    </source>
</evidence>
<dbReference type="InterPro" id="IPR051073">
    <property type="entry name" value="ZNRF3_Arkadia_E3_ligases"/>
</dbReference>
<evidence type="ECO:0000256" key="18">
    <source>
        <dbReference type="PROSITE-ProRule" id="PRU00175"/>
    </source>
</evidence>
<keyword evidence="13" id="KW-0833">Ubl conjugation pathway</keyword>
<feature type="compositionally biased region" description="Polar residues" evidence="19">
    <location>
        <begin position="446"/>
        <end position="460"/>
    </location>
</feature>
<dbReference type="EMBL" id="SGJD01000228">
    <property type="protein sequence ID" value="KAB0406150.1"/>
    <property type="molecule type" value="Genomic_DNA"/>
</dbReference>
<dbReference type="GO" id="GO:0030178">
    <property type="term" value="P:negative regulation of Wnt signaling pathway"/>
    <property type="evidence" value="ECO:0007669"/>
    <property type="project" value="UniProtKB-ARBA"/>
</dbReference>
<evidence type="ECO:0000256" key="13">
    <source>
        <dbReference type="ARBA" id="ARBA00022786"/>
    </source>
</evidence>
<dbReference type="GO" id="GO:0005886">
    <property type="term" value="C:plasma membrane"/>
    <property type="evidence" value="ECO:0007669"/>
    <property type="project" value="UniProtKB-SubCell"/>
</dbReference>
<evidence type="ECO:0000256" key="17">
    <source>
        <dbReference type="ARBA" id="ARBA00029838"/>
    </source>
</evidence>
<feature type="region of interest" description="Disordered" evidence="19">
    <location>
        <begin position="434"/>
        <end position="460"/>
    </location>
</feature>
<comment type="subcellular location">
    <subcellularLocation>
        <location evidence="2">Cell membrane</location>
        <topology evidence="2">Single-pass type I membrane protein</topology>
    </subcellularLocation>
</comment>
<evidence type="ECO:0000256" key="3">
    <source>
        <dbReference type="ARBA" id="ARBA00004906"/>
    </source>
</evidence>
<comment type="pathway">
    <text evidence="3">Protein modification; protein ubiquitination.</text>
</comment>
<evidence type="ECO:0000256" key="11">
    <source>
        <dbReference type="ARBA" id="ARBA00022729"/>
    </source>
</evidence>
<keyword evidence="11" id="KW-0732">Signal</keyword>
<dbReference type="InterPro" id="IPR013083">
    <property type="entry name" value="Znf_RING/FYVE/PHD"/>
</dbReference>
<dbReference type="GO" id="GO:0061630">
    <property type="term" value="F:ubiquitin protein ligase activity"/>
    <property type="evidence" value="ECO:0007669"/>
    <property type="project" value="UniProtKB-EC"/>
</dbReference>